<protein>
    <submittedName>
        <fullName evidence="1">Uncharacterized protein</fullName>
    </submittedName>
</protein>
<proteinExistence type="predicted"/>
<accession>A0A383UIE2</accession>
<dbReference type="EMBL" id="UNSH01000001">
    <property type="protein sequence ID" value="SZE99603.1"/>
    <property type="molecule type" value="Genomic_DNA"/>
</dbReference>
<sequence>MWLCLFSMKARPNSNAQQAHTKIARHSCALRPPPHHFLPESSGSVPTASHNGYACRVI</sequence>
<reference evidence="1 2" key="1">
    <citation type="submission" date="2017-11" db="EMBL/GenBank/DDBJ databases">
        <authorList>
            <person name="Kracher B."/>
        </authorList>
    </citation>
    <scope>NUCLEOTIDE SEQUENCE [LARGE SCALE GENOMIC DNA]</scope>
    <source>
        <strain evidence="1 2">RACE1</strain>
    </source>
</reference>
<dbReference type="Proteomes" id="UP000275772">
    <property type="component" value="Unassembled WGS sequence"/>
</dbReference>
<evidence type="ECO:0000313" key="2">
    <source>
        <dbReference type="Proteomes" id="UP000275772"/>
    </source>
</evidence>
<evidence type="ECO:0000313" key="1">
    <source>
        <dbReference type="EMBL" id="SZE99603.1"/>
    </source>
</evidence>
<organism evidence="1 2">
    <name type="scientific">Blumeria hordei</name>
    <name type="common">Barley powdery mildew</name>
    <name type="synonym">Blumeria graminis f. sp. hordei</name>
    <dbReference type="NCBI Taxonomy" id="2867405"/>
    <lineage>
        <taxon>Eukaryota</taxon>
        <taxon>Fungi</taxon>
        <taxon>Dikarya</taxon>
        <taxon>Ascomycota</taxon>
        <taxon>Pezizomycotina</taxon>
        <taxon>Leotiomycetes</taxon>
        <taxon>Erysiphales</taxon>
        <taxon>Erysiphaceae</taxon>
        <taxon>Blumeria</taxon>
    </lineage>
</organism>
<dbReference type="AlphaFoldDB" id="A0A383UIE2"/>
<dbReference type="VEuPathDB" id="FungiDB:BLGHR1_10353"/>
<gene>
    <name evidence="1" type="ORF">BLGHR1_10353</name>
</gene>
<name>A0A383UIE2_BLUHO</name>